<reference evidence="7 8" key="1">
    <citation type="submission" date="2021-04" db="EMBL/GenBank/DDBJ databases">
        <title>Description of novel Flavobacterium sp. F-328.</title>
        <authorList>
            <person name="Saticioglu I.B."/>
        </authorList>
    </citation>
    <scope>NUCLEOTIDE SEQUENCE [LARGE SCALE GENOMIC DNA]</scope>
    <source>
        <strain evidence="7 8">F-328</strain>
    </source>
</reference>
<dbReference type="Gene3D" id="1.10.10.10">
    <property type="entry name" value="Winged helix-like DNA-binding domain superfamily/Winged helix DNA-binding domain"/>
    <property type="match status" value="1"/>
</dbReference>
<dbReference type="InterPro" id="IPR013249">
    <property type="entry name" value="RNA_pol_sigma70_r4_t2"/>
</dbReference>
<organism evidence="7 8">
    <name type="scientific">Flavobacterium erciyesense</name>
    <dbReference type="NCBI Taxonomy" id="2825842"/>
    <lineage>
        <taxon>Bacteria</taxon>
        <taxon>Pseudomonadati</taxon>
        <taxon>Bacteroidota</taxon>
        <taxon>Flavobacteriia</taxon>
        <taxon>Flavobacteriales</taxon>
        <taxon>Flavobacteriaceae</taxon>
        <taxon>Flavobacterium</taxon>
    </lineage>
</organism>
<dbReference type="SUPFAM" id="SSF88946">
    <property type="entry name" value="Sigma2 domain of RNA polymerase sigma factors"/>
    <property type="match status" value="1"/>
</dbReference>
<comment type="caution">
    <text evidence="7">The sequence shown here is derived from an EMBL/GenBank/DDBJ whole genome shotgun (WGS) entry which is preliminary data.</text>
</comment>
<comment type="similarity">
    <text evidence="1">Belongs to the sigma-70 factor family. ECF subfamily.</text>
</comment>
<dbReference type="Gene3D" id="1.10.1740.10">
    <property type="match status" value="1"/>
</dbReference>
<keyword evidence="3" id="KW-0731">Sigma factor</keyword>
<dbReference type="RefSeq" id="WP_210791568.1">
    <property type="nucleotide sequence ID" value="NZ_JAGPXB010000017.1"/>
</dbReference>
<evidence type="ECO:0000256" key="3">
    <source>
        <dbReference type="ARBA" id="ARBA00023082"/>
    </source>
</evidence>
<dbReference type="Pfam" id="PF04542">
    <property type="entry name" value="Sigma70_r2"/>
    <property type="match status" value="1"/>
</dbReference>
<evidence type="ECO:0000256" key="1">
    <source>
        <dbReference type="ARBA" id="ARBA00010641"/>
    </source>
</evidence>
<keyword evidence="8" id="KW-1185">Reference proteome</keyword>
<evidence type="ECO:0000256" key="4">
    <source>
        <dbReference type="ARBA" id="ARBA00023163"/>
    </source>
</evidence>
<keyword evidence="2" id="KW-0805">Transcription regulation</keyword>
<dbReference type="PANTHER" id="PTHR43133">
    <property type="entry name" value="RNA POLYMERASE ECF-TYPE SIGMA FACTO"/>
    <property type="match status" value="1"/>
</dbReference>
<dbReference type="InterPro" id="IPR039425">
    <property type="entry name" value="RNA_pol_sigma-70-like"/>
</dbReference>
<feature type="domain" description="RNA polymerase sigma-70 region 2" evidence="5">
    <location>
        <begin position="22"/>
        <end position="85"/>
    </location>
</feature>
<evidence type="ECO:0000259" key="5">
    <source>
        <dbReference type="Pfam" id="PF04542"/>
    </source>
</evidence>
<keyword evidence="4" id="KW-0804">Transcription</keyword>
<evidence type="ECO:0000313" key="7">
    <source>
        <dbReference type="EMBL" id="MBQ0909826.1"/>
    </source>
</evidence>
<sequence length="181" mass="21006">MSIDQLITDCKKNCPKAQEQVYQLFSKKLFGVCLLYSSSYVDAQDNLQDGFLIIFNKIHQFSGSGSFEGWAKRIMINTALQKFRNVRFMERVDDNIAIADEVEIEDENIPLDYLLQMIQELPDQYRLVFSLYVLDDYSHKEIAEMLKISTGTTKSNLARARTILKEKIELYYKINPLPTAK</sequence>
<evidence type="ECO:0000256" key="2">
    <source>
        <dbReference type="ARBA" id="ARBA00023015"/>
    </source>
</evidence>
<evidence type="ECO:0000259" key="6">
    <source>
        <dbReference type="Pfam" id="PF08281"/>
    </source>
</evidence>
<dbReference type="InterPro" id="IPR014284">
    <property type="entry name" value="RNA_pol_sigma-70_dom"/>
</dbReference>
<protein>
    <submittedName>
        <fullName evidence="7">Sigma-70 family RNA polymerase sigma factor</fullName>
    </submittedName>
</protein>
<dbReference type="InterPro" id="IPR036388">
    <property type="entry name" value="WH-like_DNA-bd_sf"/>
</dbReference>
<dbReference type="Pfam" id="PF08281">
    <property type="entry name" value="Sigma70_r4_2"/>
    <property type="match status" value="1"/>
</dbReference>
<proteinExistence type="inferred from homology"/>
<dbReference type="InterPro" id="IPR013324">
    <property type="entry name" value="RNA_pol_sigma_r3/r4-like"/>
</dbReference>
<evidence type="ECO:0000313" key="8">
    <source>
        <dbReference type="Proteomes" id="UP000679008"/>
    </source>
</evidence>
<dbReference type="InterPro" id="IPR013325">
    <property type="entry name" value="RNA_pol_sigma_r2"/>
</dbReference>
<feature type="domain" description="RNA polymerase sigma factor 70 region 4 type 2" evidence="6">
    <location>
        <begin position="112"/>
        <end position="162"/>
    </location>
</feature>
<accession>A0ABS5D765</accession>
<dbReference type="CDD" id="cd06171">
    <property type="entry name" value="Sigma70_r4"/>
    <property type="match status" value="1"/>
</dbReference>
<dbReference type="PANTHER" id="PTHR43133:SF46">
    <property type="entry name" value="RNA POLYMERASE SIGMA-70 FACTOR ECF SUBFAMILY"/>
    <property type="match status" value="1"/>
</dbReference>
<dbReference type="InterPro" id="IPR007627">
    <property type="entry name" value="RNA_pol_sigma70_r2"/>
</dbReference>
<dbReference type="Proteomes" id="UP000679008">
    <property type="component" value="Unassembled WGS sequence"/>
</dbReference>
<gene>
    <name evidence="7" type="ORF">KBJ98_14015</name>
</gene>
<dbReference type="NCBIfam" id="TIGR02937">
    <property type="entry name" value="sigma70-ECF"/>
    <property type="match status" value="1"/>
</dbReference>
<name>A0ABS5D765_9FLAO</name>
<dbReference type="SUPFAM" id="SSF88659">
    <property type="entry name" value="Sigma3 and sigma4 domains of RNA polymerase sigma factors"/>
    <property type="match status" value="1"/>
</dbReference>
<dbReference type="EMBL" id="JAGPXB010000017">
    <property type="protein sequence ID" value="MBQ0909826.1"/>
    <property type="molecule type" value="Genomic_DNA"/>
</dbReference>